<feature type="transmembrane region" description="Helical" evidence="5">
    <location>
        <begin position="31"/>
        <end position="50"/>
    </location>
</feature>
<dbReference type="Pfam" id="PF04893">
    <property type="entry name" value="Yip1"/>
    <property type="match status" value="1"/>
</dbReference>
<evidence type="ECO:0000256" key="2">
    <source>
        <dbReference type="ARBA" id="ARBA00022692"/>
    </source>
</evidence>
<comment type="subcellular location">
    <subcellularLocation>
        <location evidence="1">Membrane</location>
        <topology evidence="1">Multi-pass membrane protein</topology>
    </subcellularLocation>
</comment>
<dbReference type="AlphaFoldDB" id="A0A1I6M188"/>
<keyword evidence="2 5" id="KW-0812">Transmembrane</keyword>
<dbReference type="STRING" id="1123755.SAMN05444714_1102"/>
<feature type="transmembrane region" description="Helical" evidence="5">
    <location>
        <begin position="113"/>
        <end position="131"/>
    </location>
</feature>
<evidence type="ECO:0000256" key="1">
    <source>
        <dbReference type="ARBA" id="ARBA00004141"/>
    </source>
</evidence>
<evidence type="ECO:0000256" key="5">
    <source>
        <dbReference type="SAM" id="Phobius"/>
    </source>
</evidence>
<feature type="transmembrane region" description="Helical" evidence="5">
    <location>
        <begin position="143"/>
        <end position="160"/>
    </location>
</feature>
<feature type="domain" description="Yip1" evidence="6">
    <location>
        <begin position="9"/>
        <end position="163"/>
    </location>
</feature>
<sequence>MSVSTDIVRTWRRPRSVIRDLLDQGRREDRAIVFLMISCFLIFVAQWPRLRRVSEGYETSPFPPEMNFEGMMTYTFFGTVIVLPLMMYGIAAFSHLVAKLFGGKGSWFGARLALFWTLLATSPLFLFYGLVRGLIGPGTQAQVVGWIGALIFVYIWVQSLREAESGT</sequence>
<feature type="transmembrane region" description="Helical" evidence="5">
    <location>
        <begin position="71"/>
        <end position="93"/>
    </location>
</feature>
<proteinExistence type="predicted"/>
<dbReference type="GO" id="GO:0016020">
    <property type="term" value="C:membrane"/>
    <property type="evidence" value="ECO:0007669"/>
    <property type="project" value="UniProtKB-SubCell"/>
</dbReference>
<protein>
    <submittedName>
        <fullName evidence="7">Yip1 domain-containing protein</fullName>
    </submittedName>
</protein>
<dbReference type="Proteomes" id="UP000198926">
    <property type="component" value="Unassembled WGS sequence"/>
</dbReference>
<evidence type="ECO:0000256" key="3">
    <source>
        <dbReference type="ARBA" id="ARBA00022989"/>
    </source>
</evidence>
<name>A0A1I6M188_9RHOB</name>
<dbReference type="RefSeq" id="WP_090204942.1">
    <property type="nucleotide sequence ID" value="NZ_FOZM01000001.1"/>
</dbReference>
<evidence type="ECO:0000256" key="4">
    <source>
        <dbReference type="ARBA" id="ARBA00023136"/>
    </source>
</evidence>
<reference evidence="7 8" key="1">
    <citation type="submission" date="2016-10" db="EMBL/GenBank/DDBJ databases">
        <authorList>
            <person name="de Groot N.N."/>
        </authorList>
    </citation>
    <scope>NUCLEOTIDE SEQUENCE [LARGE SCALE GENOMIC DNA]</scope>
    <source>
        <strain evidence="7 8">DSM 29433</strain>
    </source>
</reference>
<evidence type="ECO:0000313" key="8">
    <source>
        <dbReference type="Proteomes" id="UP000198926"/>
    </source>
</evidence>
<organism evidence="7 8">
    <name type="scientific">Yoonia litorea</name>
    <dbReference type="NCBI Taxonomy" id="1123755"/>
    <lineage>
        <taxon>Bacteria</taxon>
        <taxon>Pseudomonadati</taxon>
        <taxon>Pseudomonadota</taxon>
        <taxon>Alphaproteobacteria</taxon>
        <taxon>Rhodobacterales</taxon>
        <taxon>Paracoccaceae</taxon>
        <taxon>Yoonia</taxon>
    </lineage>
</organism>
<evidence type="ECO:0000259" key="6">
    <source>
        <dbReference type="Pfam" id="PF04893"/>
    </source>
</evidence>
<accession>A0A1I6M188</accession>
<dbReference type="EMBL" id="FOZM01000001">
    <property type="protein sequence ID" value="SFS09252.1"/>
    <property type="molecule type" value="Genomic_DNA"/>
</dbReference>
<evidence type="ECO:0000313" key="7">
    <source>
        <dbReference type="EMBL" id="SFS09252.1"/>
    </source>
</evidence>
<keyword evidence="3 5" id="KW-1133">Transmembrane helix</keyword>
<dbReference type="OrthoDB" id="7771437at2"/>
<keyword evidence="4 5" id="KW-0472">Membrane</keyword>
<dbReference type="InterPro" id="IPR006977">
    <property type="entry name" value="Yip1_dom"/>
</dbReference>
<keyword evidence="8" id="KW-1185">Reference proteome</keyword>
<gene>
    <name evidence="7" type="ORF">SAMN05444714_1102</name>
</gene>